<feature type="region of interest" description="Disordered" evidence="1">
    <location>
        <begin position="301"/>
        <end position="346"/>
    </location>
</feature>
<feature type="compositionally biased region" description="Polar residues" evidence="1">
    <location>
        <begin position="92"/>
        <end position="110"/>
    </location>
</feature>
<feature type="compositionally biased region" description="Polar residues" evidence="1">
    <location>
        <begin position="9"/>
        <end position="18"/>
    </location>
</feature>
<dbReference type="AlphaFoldDB" id="A0AAD6V9Y2"/>
<dbReference type="EMBL" id="JARJCW010000038">
    <property type="protein sequence ID" value="KAJ7206848.1"/>
    <property type="molecule type" value="Genomic_DNA"/>
</dbReference>
<feature type="region of interest" description="Disordered" evidence="1">
    <location>
        <begin position="35"/>
        <end position="190"/>
    </location>
</feature>
<organism evidence="2 3">
    <name type="scientific">Mycena pura</name>
    <dbReference type="NCBI Taxonomy" id="153505"/>
    <lineage>
        <taxon>Eukaryota</taxon>
        <taxon>Fungi</taxon>
        <taxon>Dikarya</taxon>
        <taxon>Basidiomycota</taxon>
        <taxon>Agaricomycotina</taxon>
        <taxon>Agaricomycetes</taxon>
        <taxon>Agaricomycetidae</taxon>
        <taxon>Agaricales</taxon>
        <taxon>Marasmiineae</taxon>
        <taxon>Mycenaceae</taxon>
        <taxon>Mycena</taxon>
    </lineage>
</organism>
<feature type="compositionally biased region" description="Acidic residues" evidence="1">
    <location>
        <begin position="120"/>
        <end position="141"/>
    </location>
</feature>
<evidence type="ECO:0000313" key="2">
    <source>
        <dbReference type="EMBL" id="KAJ7206848.1"/>
    </source>
</evidence>
<accession>A0AAD6V9Y2</accession>
<feature type="region of interest" description="Disordered" evidence="1">
    <location>
        <begin position="1"/>
        <end position="23"/>
    </location>
</feature>
<reference evidence="2" key="1">
    <citation type="submission" date="2023-03" db="EMBL/GenBank/DDBJ databases">
        <title>Massive genome expansion in bonnet fungi (Mycena s.s.) driven by repeated elements and novel gene families across ecological guilds.</title>
        <authorList>
            <consortium name="Lawrence Berkeley National Laboratory"/>
            <person name="Harder C.B."/>
            <person name="Miyauchi S."/>
            <person name="Viragh M."/>
            <person name="Kuo A."/>
            <person name="Thoen E."/>
            <person name="Andreopoulos B."/>
            <person name="Lu D."/>
            <person name="Skrede I."/>
            <person name="Drula E."/>
            <person name="Henrissat B."/>
            <person name="Morin E."/>
            <person name="Kohler A."/>
            <person name="Barry K."/>
            <person name="LaButti K."/>
            <person name="Morin E."/>
            <person name="Salamov A."/>
            <person name="Lipzen A."/>
            <person name="Mereny Z."/>
            <person name="Hegedus B."/>
            <person name="Baldrian P."/>
            <person name="Stursova M."/>
            <person name="Weitz H."/>
            <person name="Taylor A."/>
            <person name="Grigoriev I.V."/>
            <person name="Nagy L.G."/>
            <person name="Martin F."/>
            <person name="Kauserud H."/>
        </authorList>
    </citation>
    <scope>NUCLEOTIDE SEQUENCE</scope>
    <source>
        <strain evidence="2">9144</strain>
    </source>
</reference>
<evidence type="ECO:0000256" key="1">
    <source>
        <dbReference type="SAM" id="MobiDB-lite"/>
    </source>
</evidence>
<protein>
    <submittedName>
        <fullName evidence="2">Uncharacterized protein</fullName>
    </submittedName>
</protein>
<name>A0AAD6V9Y2_9AGAR</name>
<proteinExistence type="predicted"/>
<dbReference type="Proteomes" id="UP001219525">
    <property type="component" value="Unassembled WGS sequence"/>
</dbReference>
<keyword evidence="3" id="KW-1185">Reference proteome</keyword>
<evidence type="ECO:0000313" key="3">
    <source>
        <dbReference type="Proteomes" id="UP001219525"/>
    </source>
</evidence>
<feature type="compositionally biased region" description="Acidic residues" evidence="1">
    <location>
        <begin position="332"/>
        <end position="343"/>
    </location>
</feature>
<gene>
    <name evidence="2" type="ORF">GGX14DRAFT_567924</name>
</gene>
<sequence length="644" mass="70248">MASRRKPQRSNSTESGHSGPSLDALAAAAVLHAVPNKENIPPRPRLKVKLKLGPKSLSAPILEDYQEADSEAFRRSRKRTSSEFELEDEQTSELPNESQDVVSLASSSPVSKHRCHSTASEDELNDDPNANEDLAMEDGDPELPPPLQLLDEVKSHKPKGPATSRVRSKTTEKGKRGKKKEKTPPPTPTVMKFVAPTIVQSSVATSNLSIPFNSSYAEAEKLLFDHIGCADVVIKPTFQYKLNMRAAPMLLTKDGWRDFRGMVEERFVKDKGKVTPVAISLLPDKYMESLVDTIRKQANNGKRKKAKLLDLNAPVPTPASGSRSRHHAGADDDHDEIDEDGGDDCNGGTDLMHEERRWWEALEKEYKGRCRSCGRNVWCKVGPDGECISIPMLHISPWALHLAKKTHGVTLQVPPRDAMFDIYRASAANSKARKANTTAPTPSAPSSLMLEPAVMAVMEQNKLLLSAVLQQRTTDPAPAPAAAAVPAPAAPPTAHAVLPRAANEPIEAFITDLHAVHPHRHLDQLLPRMQVEDIVDVGDIQRLGAAYLELEIGMPRATALFLVAIAEGRPLVPGEPIVSFIAGLHALNPTRNVNFLLPQLQAEAVFDVGDLHRLGAEYLLLDKIAAAKPAALHPLYVTFPSALP</sequence>
<comment type="caution">
    <text evidence="2">The sequence shown here is derived from an EMBL/GenBank/DDBJ whole genome shotgun (WGS) entry which is preliminary data.</text>
</comment>